<dbReference type="EMBL" id="JACHXZ010000002">
    <property type="protein sequence ID" value="MBB3168162.1"/>
    <property type="molecule type" value="Genomic_DNA"/>
</dbReference>
<organism evidence="1 2">
    <name type="scientific">Simiduia aestuariiviva</name>
    <dbReference type="NCBI Taxonomy" id="1510459"/>
    <lineage>
        <taxon>Bacteria</taxon>
        <taxon>Pseudomonadati</taxon>
        <taxon>Pseudomonadota</taxon>
        <taxon>Gammaproteobacteria</taxon>
        <taxon>Cellvibrionales</taxon>
        <taxon>Cellvibrionaceae</taxon>
        <taxon>Simiduia</taxon>
    </lineage>
</organism>
<sequence length="270" mass="29862">MADIKYLSTTALAKQLAKEPKEVFVLLARAHWMVKVDDRWQLTEKGKFEGGIYLSHPKYGEYVGWPEAIVGHGIWQDLPEAPLTASQIGQKLKLPARLLNLVLAELGWQTPGPKGWVLSDSGRLMGGQQQRAEDSSIPFVTWPESLLARAELVDRAHKLSCGESLDGRAFPSPQFARLGSWLYLQGLAFGINQSVPDAPLPLSFYLPTSQISIQVWPASNSAADIKAKLEQQQWLKGRRAIELDIADLDDVAKLDNQMPPALLNVGLAVY</sequence>
<dbReference type="AlphaFoldDB" id="A0A839UJY5"/>
<gene>
    <name evidence="1" type="ORF">FHS30_001346</name>
</gene>
<dbReference type="Proteomes" id="UP000559987">
    <property type="component" value="Unassembled WGS sequence"/>
</dbReference>
<dbReference type="RefSeq" id="WP_183909628.1">
    <property type="nucleotide sequence ID" value="NZ_JACHXZ010000002.1"/>
</dbReference>
<comment type="caution">
    <text evidence="1">The sequence shown here is derived from an EMBL/GenBank/DDBJ whole genome shotgun (WGS) entry which is preliminary data.</text>
</comment>
<reference evidence="1 2" key="1">
    <citation type="submission" date="2020-08" db="EMBL/GenBank/DDBJ databases">
        <title>Genomic Encyclopedia of Type Strains, Phase III (KMG-III): the genomes of soil and plant-associated and newly described type strains.</title>
        <authorList>
            <person name="Whitman W."/>
        </authorList>
    </citation>
    <scope>NUCLEOTIDE SEQUENCE [LARGE SCALE GENOMIC DNA]</scope>
    <source>
        <strain evidence="1 2">CECT 8571</strain>
    </source>
</reference>
<evidence type="ECO:0008006" key="3">
    <source>
        <dbReference type="Google" id="ProtNLM"/>
    </source>
</evidence>
<protein>
    <recommendedName>
        <fullName evidence="3">4-alpha-glucanotransferase</fullName>
    </recommendedName>
</protein>
<evidence type="ECO:0000313" key="1">
    <source>
        <dbReference type="EMBL" id="MBB3168162.1"/>
    </source>
</evidence>
<proteinExistence type="predicted"/>
<keyword evidence="2" id="KW-1185">Reference proteome</keyword>
<name>A0A839UJY5_9GAMM</name>
<accession>A0A839UJY5</accession>
<evidence type="ECO:0000313" key="2">
    <source>
        <dbReference type="Proteomes" id="UP000559987"/>
    </source>
</evidence>